<evidence type="ECO:0000259" key="2">
    <source>
        <dbReference type="Pfam" id="PF13568"/>
    </source>
</evidence>
<evidence type="ECO:0000313" key="3">
    <source>
        <dbReference type="EMBL" id="SFG64630.1"/>
    </source>
</evidence>
<sequence>MKRNYIRMKTIIIGSLMIFLTNQTKAQSLARPYYGFRLGLTAHPTFGSIKAEEGKRKGTNLGFSYGLMGDFNFAENYSFNTGITVTTINGKSTEKNAMPYHAVVSSTAPVAYDLKYKMQYVEIPLVVKLKTSKIGAIKWFGQFGLSNDFRIKARQDASNTNGVLADNVNASDWTRFYRAGLIIGGGGEFDLDEHTSLMGGLSFNNGLTNITNSKNMVRNHFVSLNLGVFF</sequence>
<dbReference type="STRING" id="414048.SAMN04489864_101431"/>
<protein>
    <submittedName>
        <fullName evidence="3">Outer membrane protein beta-barrel domain-containing protein</fullName>
    </submittedName>
</protein>
<proteinExistence type="predicted"/>
<dbReference type="EMBL" id="FOPP01000001">
    <property type="protein sequence ID" value="SFG64630.1"/>
    <property type="molecule type" value="Genomic_DNA"/>
</dbReference>
<evidence type="ECO:0000256" key="1">
    <source>
        <dbReference type="SAM" id="SignalP"/>
    </source>
</evidence>
<dbReference type="AlphaFoldDB" id="A0A1I2TIH0"/>
<keyword evidence="1" id="KW-0732">Signal</keyword>
<feature type="signal peptide" evidence="1">
    <location>
        <begin position="1"/>
        <end position="26"/>
    </location>
</feature>
<dbReference type="InterPro" id="IPR025665">
    <property type="entry name" value="Beta-barrel_OMP_2"/>
</dbReference>
<dbReference type="Pfam" id="PF13568">
    <property type="entry name" value="OMP_b-brl_2"/>
    <property type="match status" value="1"/>
</dbReference>
<evidence type="ECO:0000313" key="4">
    <source>
        <dbReference type="Proteomes" id="UP000199666"/>
    </source>
</evidence>
<gene>
    <name evidence="3" type="ORF">SAMN04489864_101431</name>
</gene>
<accession>A0A1I2TIH0</accession>
<name>A0A1I2TIH0_9SPHI</name>
<dbReference type="Proteomes" id="UP000199666">
    <property type="component" value="Unassembled WGS sequence"/>
</dbReference>
<feature type="chain" id="PRO_5011778862" evidence="1">
    <location>
        <begin position="27"/>
        <end position="230"/>
    </location>
</feature>
<organism evidence="3 4">
    <name type="scientific">Pedobacter insulae</name>
    <dbReference type="NCBI Taxonomy" id="414048"/>
    <lineage>
        <taxon>Bacteria</taxon>
        <taxon>Pseudomonadati</taxon>
        <taxon>Bacteroidota</taxon>
        <taxon>Sphingobacteriia</taxon>
        <taxon>Sphingobacteriales</taxon>
        <taxon>Sphingobacteriaceae</taxon>
        <taxon>Pedobacter</taxon>
    </lineage>
</organism>
<feature type="domain" description="Outer membrane protein beta-barrel" evidence="2">
    <location>
        <begin position="34"/>
        <end position="211"/>
    </location>
</feature>
<keyword evidence="4" id="KW-1185">Reference proteome</keyword>
<reference evidence="3 4" key="1">
    <citation type="submission" date="2016-10" db="EMBL/GenBank/DDBJ databases">
        <authorList>
            <person name="de Groot N.N."/>
        </authorList>
    </citation>
    <scope>NUCLEOTIDE SEQUENCE [LARGE SCALE GENOMIC DNA]</scope>
    <source>
        <strain evidence="3 4">DSM 18684</strain>
    </source>
</reference>